<keyword evidence="4" id="KW-1185">Reference proteome</keyword>
<evidence type="ECO:0000256" key="1">
    <source>
        <dbReference type="SAM" id="MobiDB-lite"/>
    </source>
</evidence>
<name>F9U9P7_9GAMM</name>
<gene>
    <name evidence="3" type="ORF">ThimaDRAFT_1649</name>
</gene>
<evidence type="ECO:0000259" key="2">
    <source>
        <dbReference type="Pfam" id="PF06048"/>
    </source>
</evidence>
<feature type="region of interest" description="Disordered" evidence="1">
    <location>
        <begin position="1"/>
        <end position="26"/>
    </location>
</feature>
<dbReference type="RefSeq" id="WP_007192525.1">
    <property type="nucleotide sequence ID" value="NZ_AFWV01000005.1"/>
</dbReference>
<dbReference type="STRING" id="768671.ThimaDRAFT_1649"/>
<organism evidence="3 4">
    <name type="scientific">Thiocapsa marina 5811</name>
    <dbReference type="NCBI Taxonomy" id="768671"/>
    <lineage>
        <taxon>Bacteria</taxon>
        <taxon>Pseudomonadati</taxon>
        <taxon>Pseudomonadota</taxon>
        <taxon>Gammaproteobacteria</taxon>
        <taxon>Chromatiales</taxon>
        <taxon>Chromatiaceae</taxon>
        <taxon>Thiocapsa</taxon>
    </lineage>
</organism>
<feature type="region of interest" description="Disordered" evidence="1">
    <location>
        <begin position="142"/>
        <end position="161"/>
    </location>
</feature>
<accession>F9U9P7</accession>
<dbReference type="PATRIC" id="fig|768671.3.peg.1754"/>
<sequence length="1037" mass="111303">MPDTAPSLFASPERQAPASDDHDQRRAVASPLALAPRLDIKTTAAAAIPHLERICARWLPDGKRQGHDWIARNPTRDDRHAGSFAVSLHTGGCIDHATGEQCHDIVSTIRYLDGLATQGEAAQRVAAFIGADPVPVPTATPIAKAAPKPMPIRPRTHPKLGAPSREWEYRAGDGTLLAVVCRFETAQGKDYRPLTVTPEGWFWRAPPSPRPLYGLDQLAARPEADVLLCEGEKAADAAALLLPATVAITTMNGARALAKSDWAPLSGRRVRIWPDRDGPGHRYAATAAALAYAAGAESVAMLDLSALADDLPDGWDAADALAEGWTPERISRMATWIEVAKPSDPPVETAPLHVPEGWKLTSRMVFEINPKSETTELLPVCGPLRVIGRTNGPHGEWGLVLVFRDHDANERRLSIPAARLHEDAGILARELATLGLFIVPGREKRLLAYLASWEVRTRILSSKRLGWLADPDGALSFVMPDRVIAKDGRRQVVFQPERYSPTVRSVHASGTLTDWQAQVAATVCRHPPMLFALCAGLAPCFLTFAEAGDSFVIHFWGRTSRGKTTVGQIAASPWGCGADPNDAPERTFIRRWNLTGNGLEGLAEAHSDLPLVLDELGSSTIGDIRPLIYQLAGGQGKTALNSARDMKEPRSWRTIAISTGELSLHAKMSDPDGDGTKSRTVKGGLTHRALDIEIADIAGASPASEREGIVSNLKIACARQYGTAGPELVRCLAARFETAAQVRAWVREQIAVVMGDLAPPGLPAETARGVRRFALIAVAGEFAVRTGLIPATASQVRACVNMAVTAWLNTSAETDEERMVASVRAFILRHAARFQPDEEPVAAPLTGRRGDPCPAKMPEPVRDRVGFVNHAKQLWMFTDAGLVEAAPGNDKTTIARTLRRTGYLFTNETGKLKARIKVGESRPWLYVVKGSILDSESDRPCLAPGRPGQPGPDQQPSGQESVPTPEAQPGQPGQIDGAARHDLADLGSAVPVVPVGAGHRDSPERQPAHGTVPPVPAVPSQNGEGRLVGEDAGVDYV</sequence>
<dbReference type="Pfam" id="PF06048">
    <property type="entry name" value="DUF927"/>
    <property type="match status" value="1"/>
</dbReference>
<reference evidence="3 4" key="1">
    <citation type="submission" date="2011-06" db="EMBL/GenBank/DDBJ databases">
        <title>The draft genome of Thiocapsa marina 5811.</title>
        <authorList>
            <consortium name="US DOE Joint Genome Institute (JGI-PGF)"/>
            <person name="Lucas S."/>
            <person name="Han J."/>
            <person name="Cheng J.-F."/>
            <person name="Goodwin L."/>
            <person name="Pitluck S."/>
            <person name="Peters L."/>
            <person name="Land M.L."/>
            <person name="Hauser L."/>
            <person name="Vogl K."/>
            <person name="Liu Z."/>
            <person name="Imhoff J."/>
            <person name="Thiel V."/>
            <person name="Frigaard N.-U."/>
            <person name="Bryant D."/>
            <person name="Woyke T.J."/>
        </authorList>
    </citation>
    <scope>NUCLEOTIDE SEQUENCE [LARGE SCALE GENOMIC DNA]</scope>
    <source>
        <strain evidence="3 4">5811</strain>
    </source>
</reference>
<evidence type="ECO:0000313" key="3">
    <source>
        <dbReference type="EMBL" id="EGV18845.1"/>
    </source>
</evidence>
<dbReference type="eggNOG" id="COG5519">
    <property type="taxonomic scope" value="Bacteria"/>
</dbReference>
<feature type="domain" description="DUF927" evidence="2">
    <location>
        <begin position="371"/>
        <end position="647"/>
    </location>
</feature>
<feature type="region of interest" description="Disordered" evidence="1">
    <location>
        <begin position="992"/>
        <end position="1037"/>
    </location>
</feature>
<protein>
    <recommendedName>
        <fullName evidence="2">DUF927 domain-containing protein</fullName>
    </recommendedName>
</protein>
<dbReference type="Proteomes" id="UP000005459">
    <property type="component" value="Unassembled WGS sequence"/>
</dbReference>
<dbReference type="InterPro" id="IPR009270">
    <property type="entry name" value="DUF927"/>
</dbReference>
<dbReference type="OrthoDB" id="784829at2"/>
<dbReference type="EMBL" id="AFWV01000005">
    <property type="protein sequence ID" value="EGV18845.1"/>
    <property type="molecule type" value="Genomic_DNA"/>
</dbReference>
<proteinExistence type="predicted"/>
<dbReference type="AlphaFoldDB" id="F9U9P7"/>
<feature type="compositionally biased region" description="Basic and acidic residues" evidence="1">
    <location>
        <begin position="998"/>
        <end position="1007"/>
    </location>
</feature>
<feature type="region of interest" description="Disordered" evidence="1">
    <location>
        <begin position="936"/>
        <end position="978"/>
    </location>
</feature>
<evidence type="ECO:0000313" key="4">
    <source>
        <dbReference type="Proteomes" id="UP000005459"/>
    </source>
</evidence>